<dbReference type="InterPro" id="IPR013785">
    <property type="entry name" value="Aldolase_TIM"/>
</dbReference>
<protein>
    <submittedName>
        <fullName evidence="3">Inosine-5'-monophosphate dehydrogenase</fullName>
        <ecNumber evidence="3">1.1.1.205</ecNumber>
    </submittedName>
</protein>
<dbReference type="GO" id="GO:0003938">
    <property type="term" value="F:IMP dehydrogenase activity"/>
    <property type="evidence" value="ECO:0007669"/>
    <property type="project" value="UniProtKB-EC"/>
</dbReference>
<name>A0A9E2F158_PSYF1</name>
<dbReference type="SUPFAM" id="SSF51412">
    <property type="entry name" value="Inosine monophosphate dehydrogenase (IMPDH)"/>
    <property type="match status" value="1"/>
</dbReference>
<gene>
    <name evidence="3" type="primary">guaB</name>
    <name evidence="3" type="ORF">DDT42_00243</name>
</gene>
<dbReference type="CDD" id="cd00381">
    <property type="entry name" value="IMPDH"/>
    <property type="match status" value="1"/>
</dbReference>
<evidence type="ECO:0000259" key="2">
    <source>
        <dbReference type="Pfam" id="PF00478"/>
    </source>
</evidence>
<comment type="similarity">
    <text evidence="1">Belongs to the IMPDH/GMPR family.</text>
</comment>
<evidence type="ECO:0000313" key="4">
    <source>
        <dbReference type="Proteomes" id="UP000811545"/>
    </source>
</evidence>
<dbReference type="Pfam" id="PF00478">
    <property type="entry name" value="IMPDH"/>
    <property type="match status" value="1"/>
</dbReference>
<feature type="domain" description="IMP dehydrogenase/GMP reductase" evidence="2">
    <location>
        <begin position="8"/>
        <end position="280"/>
    </location>
</feature>
<dbReference type="PANTHER" id="PTHR11911">
    <property type="entry name" value="INOSINE-5-MONOPHOSPHATE DEHYDROGENASE RELATED"/>
    <property type="match status" value="1"/>
</dbReference>
<organism evidence="3 4">
    <name type="scientific">Psychracetigena formicireducens</name>
    <dbReference type="NCBI Taxonomy" id="2986056"/>
    <lineage>
        <taxon>Bacteria</taxon>
        <taxon>Bacillati</taxon>
        <taxon>Candidatus Lithacetigenota</taxon>
        <taxon>Candidatus Psychracetigena</taxon>
    </lineage>
</organism>
<dbReference type="Gene3D" id="3.20.20.70">
    <property type="entry name" value="Aldolase class I"/>
    <property type="match status" value="1"/>
</dbReference>
<dbReference type="FunFam" id="3.20.20.70:FF:000424">
    <property type="entry name" value="Inosine-5'-monophosphate dehydrogenase 2"/>
    <property type="match status" value="1"/>
</dbReference>
<reference evidence="3 4" key="1">
    <citation type="journal article" date="2021" name="bioRxiv">
        <title>Unique metabolic strategies in Hadean analogues reveal hints for primordial physiology.</title>
        <authorList>
            <person name="Nobu M.K."/>
            <person name="Nakai R."/>
            <person name="Tamazawa S."/>
            <person name="Mori H."/>
            <person name="Toyoda A."/>
            <person name="Ijiri A."/>
            <person name="Suzuki S."/>
            <person name="Kurokawa K."/>
            <person name="Kamagata Y."/>
            <person name="Tamaki H."/>
        </authorList>
    </citation>
    <scope>NUCLEOTIDE SEQUENCE [LARGE SCALE GENOMIC DNA]</scope>
    <source>
        <strain evidence="3">BS525</strain>
    </source>
</reference>
<dbReference type="PANTHER" id="PTHR11911:SF111">
    <property type="entry name" value="INOSINE-5'-MONOPHOSPHATE DEHYDROGENASE"/>
    <property type="match status" value="1"/>
</dbReference>
<evidence type="ECO:0000313" key="3">
    <source>
        <dbReference type="EMBL" id="MBT9144402.1"/>
    </source>
</evidence>
<dbReference type="GO" id="GO:0006183">
    <property type="term" value="P:GTP biosynthetic process"/>
    <property type="evidence" value="ECO:0007669"/>
    <property type="project" value="TreeGrafter"/>
</dbReference>
<comment type="caution">
    <text evidence="3">The sequence shown here is derived from an EMBL/GenBank/DDBJ whole genome shotgun (WGS) entry which is preliminary data.</text>
</comment>
<dbReference type="SMART" id="SM01240">
    <property type="entry name" value="IMPDH"/>
    <property type="match status" value="1"/>
</dbReference>
<dbReference type="Proteomes" id="UP000811545">
    <property type="component" value="Unassembled WGS sequence"/>
</dbReference>
<dbReference type="EMBL" id="QLTW01000006">
    <property type="protein sequence ID" value="MBT9144402.1"/>
    <property type="molecule type" value="Genomic_DNA"/>
</dbReference>
<keyword evidence="3" id="KW-0560">Oxidoreductase</keyword>
<dbReference type="EC" id="1.1.1.205" evidence="3"/>
<sequence>MKGLITIKDIQKRRDYPAATKDGQGRLLVGAAIGTSNSLERCDKLLEAGVDILTLDTAHGHSQRVVQTVKSIKDRFGKKVKIMAGNVVSPSGVKCLAEVGAEVIKVGIGAGAICTTRVVAGVGKPQLSAILNCYQEASRLGVTIVADGGIRYSGDVVKALAAGASSVMLGKLLAGTEESPGELEVFQGRSYKTYRGMGSLGAMREGMTDRYFQEGMDKVVPEGVEGRVPYGGPLREVLFQLVGGVKVGMGYCGAKNLEELREKSRFIRITQAGVRESHPHGVTIIKEAPNYSFEN</sequence>
<dbReference type="InterPro" id="IPR005990">
    <property type="entry name" value="IMP_DH"/>
</dbReference>
<accession>A0A9E2F158</accession>
<proteinExistence type="inferred from homology"/>
<evidence type="ECO:0000256" key="1">
    <source>
        <dbReference type="ARBA" id="ARBA00005502"/>
    </source>
</evidence>
<dbReference type="AlphaFoldDB" id="A0A9E2F158"/>
<dbReference type="InterPro" id="IPR001093">
    <property type="entry name" value="IMP_DH_GMPRt"/>
</dbReference>